<sequence length="123" mass="14126">MTGTVHVRMTGTAGHVVALDVGWQLPTRGWTKVNVDGNWLQKVVIEMDCSEVMELLLKNLERLVSMPVLFHIKDLVRQLEDVEFKLIHRSNNKVVDRISCFSCSSDFNVHVLEYPTYDLQDLL</sequence>
<accession>A0ABR2F8I6</accession>
<dbReference type="Pfam" id="PF13456">
    <property type="entry name" value="RVT_3"/>
    <property type="match status" value="1"/>
</dbReference>
<keyword evidence="3" id="KW-1185">Reference proteome</keyword>
<protein>
    <recommendedName>
        <fullName evidence="1">RNase H type-1 domain-containing protein</fullName>
    </recommendedName>
</protein>
<dbReference type="PANTHER" id="PTHR47723">
    <property type="entry name" value="OS05G0353850 PROTEIN"/>
    <property type="match status" value="1"/>
</dbReference>
<dbReference type="EMBL" id="JBBPBM010000007">
    <property type="protein sequence ID" value="KAK8574612.1"/>
    <property type="molecule type" value="Genomic_DNA"/>
</dbReference>
<evidence type="ECO:0000259" key="1">
    <source>
        <dbReference type="Pfam" id="PF13456"/>
    </source>
</evidence>
<organism evidence="2 3">
    <name type="scientific">Hibiscus sabdariffa</name>
    <name type="common">roselle</name>
    <dbReference type="NCBI Taxonomy" id="183260"/>
    <lineage>
        <taxon>Eukaryota</taxon>
        <taxon>Viridiplantae</taxon>
        <taxon>Streptophyta</taxon>
        <taxon>Embryophyta</taxon>
        <taxon>Tracheophyta</taxon>
        <taxon>Spermatophyta</taxon>
        <taxon>Magnoliopsida</taxon>
        <taxon>eudicotyledons</taxon>
        <taxon>Gunneridae</taxon>
        <taxon>Pentapetalae</taxon>
        <taxon>rosids</taxon>
        <taxon>malvids</taxon>
        <taxon>Malvales</taxon>
        <taxon>Malvaceae</taxon>
        <taxon>Malvoideae</taxon>
        <taxon>Hibiscus</taxon>
    </lineage>
</organism>
<gene>
    <name evidence="2" type="ORF">V6N12_062302</name>
</gene>
<feature type="domain" description="RNase H type-1" evidence="1">
    <location>
        <begin position="40"/>
        <end position="97"/>
    </location>
</feature>
<dbReference type="InterPro" id="IPR002156">
    <property type="entry name" value="RNaseH_domain"/>
</dbReference>
<reference evidence="2 3" key="1">
    <citation type="journal article" date="2024" name="G3 (Bethesda)">
        <title>Genome assembly of Hibiscus sabdariffa L. provides insights into metabolisms of medicinal natural products.</title>
        <authorList>
            <person name="Kim T."/>
        </authorList>
    </citation>
    <scope>NUCLEOTIDE SEQUENCE [LARGE SCALE GENOMIC DNA]</scope>
    <source>
        <strain evidence="2">TK-2024</strain>
        <tissue evidence="2">Old leaves</tissue>
    </source>
</reference>
<evidence type="ECO:0000313" key="2">
    <source>
        <dbReference type="EMBL" id="KAK8574612.1"/>
    </source>
</evidence>
<dbReference type="PANTHER" id="PTHR47723:SF19">
    <property type="entry name" value="POLYNUCLEOTIDYL TRANSFERASE, RIBONUCLEASE H-LIKE SUPERFAMILY PROTEIN"/>
    <property type="match status" value="1"/>
</dbReference>
<dbReference type="Proteomes" id="UP001472677">
    <property type="component" value="Unassembled WGS sequence"/>
</dbReference>
<comment type="caution">
    <text evidence="2">The sequence shown here is derived from an EMBL/GenBank/DDBJ whole genome shotgun (WGS) entry which is preliminary data.</text>
</comment>
<name>A0ABR2F8I6_9ROSI</name>
<evidence type="ECO:0000313" key="3">
    <source>
        <dbReference type="Proteomes" id="UP001472677"/>
    </source>
</evidence>
<dbReference type="InterPro" id="IPR053151">
    <property type="entry name" value="RNase_H-like"/>
</dbReference>
<proteinExistence type="predicted"/>